<evidence type="ECO:0000259" key="2">
    <source>
        <dbReference type="PROSITE" id="PS51154"/>
    </source>
</evidence>
<dbReference type="GO" id="GO:0140291">
    <property type="term" value="P:peptidyl-glutamate ADP-deribosylation"/>
    <property type="evidence" value="ECO:0007669"/>
    <property type="project" value="TreeGrafter"/>
</dbReference>
<dbReference type="RefSeq" id="WP_104030282.1">
    <property type="nucleotide sequence ID" value="NZ_PRKQ01000001.1"/>
</dbReference>
<dbReference type="InterPro" id="IPR043472">
    <property type="entry name" value="Macro_dom-like"/>
</dbReference>
<evidence type="ECO:0000313" key="3">
    <source>
        <dbReference type="EMBL" id="PPB12881.1"/>
    </source>
</evidence>
<dbReference type="SUPFAM" id="SSF52949">
    <property type="entry name" value="Macro domain-like"/>
    <property type="match status" value="1"/>
</dbReference>
<dbReference type="PANTHER" id="PTHR12521:SF0">
    <property type="entry name" value="ADP-RIBOSE GLYCOHYDROLASE OARD1"/>
    <property type="match status" value="1"/>
</dbReference>
<dbReference type="PANTHER" id="PTHR12521">
    <property type="entry name" value="PROTEIN C6ORF130"/>
    <property type="match status" value="1"/>
</dbReference>
<evidence type="ECO:0000256" key="1">
    <source>
        <dbReference type="ARBA" id="ARBA00035885"/>
    </source>
</evidence>
<dbReference type="SMART" id="SM00506">
    <property type="entry name" value="A1pp"/>
    <property type="match status" value="1"/>
</dbReference>
<gene>
    <name evidence="3" type="ORF">C4A77_00410</name>
</gene>
<dbReference type="InterPro" id="IPR002589">
    <property type="entry name" value="Macro_dom"/>
</dbReference>
<comment type="caution">
    <text evidence="3">The sequence shown here is derived from an EMBL/GenBank/DDBJ whole genome shotgun (WGS) entry which is preliminary data.</text>
</comment>
<dbReference type="Proteomes" id="UP000239759">
    <property type="component" value="Unassembled WGS sequence"/>
</dbReference>
<dbReference type="EMBL" id="PRKQ01000001">
    <property type="protein sequence ID" value="PPB12881.1"/>
    <property type="molecule type" value="Genomic_DNA"/>
</dbReference>
<sequence length="149" mass="16524">MCITIINGDLLDATENIIGHQVNCKGVMGAGVAKLIKQQYTDAFESYIRTCRLPIDEILGSCQIVRVGQDKFIANLFGQKDFGRSAKQYTDYEALKTALQSLKEQAKANQLSVALPFNIGCGLANGDWKVVEEIINEVFSDYHVSLYKI</sequence>
<dbReference type="Gene3D" id="3.40.220.10">
    <property type="entry name" value="Leucine Aminopeptidase, subunit E, domain 1"/>
    <property type="match status" value="1"/>
</dbReference>
<dbReference type="CDD" id="cd02901">
    <property type="entry name" value="Macro_Poa1p-like"/>
    <property type="match status" value="1"/>
</dbReference>
<feature type="domain" description="Macro" evidence="2">
    <location>
        <begin position="1"/>
        <end position="149"/>
    </location>
</feature>
<dbReference type="PROSITE" id="PS51154">
    <property type="entry name" value="MACRO"/>
    <property type="match status" value="1"/>
</dbReference>
<name>A0AAP8QGP0_BRELA</name>
<proteinExistence type="predicted"/>
<dbReference type="AlphaFoldDB" id="A0AAP8QGP0"/>
<accession>A0AAP8QGP0</accession>
<evidence type="ECO:0000313" key="4">
    <source>
        <dbReference type="Proteomes" id="UP000239759"/>
    </source>
</evidence>
<reference evidence="3 4" key="1">
    <citation type="submission" date="2018-02" db="EMBL/GenBank/DDBJ databases">
        <title>Comparative analysis of genomes of three Brevibacillus laterosporus strains producers of potent antimicrobials isolated from silage.</title>
        <authorList>
            <person name="Kojic M."/>
            <person name="Miljkovic M."/>
            <person name="Studholme D."/>
            <person name="Filipic B."/>
        </authorList>
    </citation>
    <scope>NUCLEOTIDE SEQUENCE [LARGE SCALE GENOMIC DNA]</scope>
    <source>
        <strain evidence="3 4">BGSP11</strain>
    </source>
</reference>
<dbReference type="InterPro" id="IPR050892">
    <property type="entry name" value="ADP-ribose_metab_enzymes"/>
</dbReference>
<comment type="catalytic activity">
    <reaction evidence="1">
        <text>an N-(ADP-alpha-D-ribosyl)-thymidine in DNA + H2O = a thymidine in DNA + ADP-D-ribose</text>
        <dbReference type="Rhea" id="RHEA:71655"/>
        <dbReference type="Rhea" id="RHEA-COMP:13556"/>
        <dbReference type="Rhea" id="RHEA-COMP:18051"/>
        <dbReference type="ChEBI" id="CHEBI:15377"/>
        <dbReference type="ChEBI" id="CHEBI:57967"/>
        <dbReference type="ChEBI" id="CHEBI:137386"/>
        <dbReference type="ChEBI" id="CHEBI:191199"/>
    </reaction>
    <physiologicalReaction direction="left-to-right" evidence="1">
        <dbReference type="Rhea" id="RHEA:71656"/>
    </physiologicalReaction>
</comment>
<organism evidence="3 4">
    <name type="scientific">Brevibacillus laterosporus</name>
    <name type="common">Bacillus laterosporus</name>
    <dbReference type="NCBI Taxonomy" id="1465"/>
    <lineage>
        <taxon>Bacteria</taxon>
        <taxon>Bacillati</taxon>
        <taxon>Bacillota</taxon>
        <taxon>Bacilli</taxon>
        <taxon>Bacillales</taxon>
        <taxon>Paenibacillaceae</taxon>
        <taxon>Brevibacillus</taxon>
    </lineage>
</organism>
<protein>
    <submittedName>
        <fullName evidence="3">Appr-1-p processing protein</fullName>
    </submittedName>
</protein>
<dbReference type="Pfam" id="PF01661">
    <property type="entry name" value="Macro"/>
    <property type="match status" value="1"/>
</dbReference>